<dbReference type="PaxDb" id="768679-TTX_0294"/>
<keyword evidence="6" id="KW-0808">Transferase</keyword>
<dbReference type="InterPro" id="IPR003473">
    <property type="entry name" value="NadA"/>
</dbReference>
<keyword evidence="12" id="KW-1185">Reference proteome</keyword>
<dbReference type="STRING" id="768679.TTX_0294"/>
<dbReference type="NCBIfam" id="TIGR00550">
    <property type="entry name" value="nadA"/>
    <property type="match status" value="1"/>
</dbReference>
<dbReference type="GeneID" id="11263303"/>
<reference evidence="11 12" key="1">
    <citation type="journal article" date="2011" name="PLoS ONE">
        <title>The complete genome sequence of Thermoproteus tenax: a physiologically versatile member of the Crenarchaeota.</title>
        <authorList>
            <person name="Siebers B."/>
            <person name="Zaparty M."/>
            <person name="Raddatz G."/>
            <person name="Tjaden B."/>
            <person name="Albers S.V."/>
            <person name="Bell S.D."/>
            <person name="Blombach F."/>
            <person name="Kletzin A."/>
            <person name="Kyrpides N."/>
            <person name="Lanz C."/>
            <person name="Plagens A."/>
            <person name="Rampp M."/>
            <person name="Rosinus A."/>
            <person name="von Jan M."/>
            <person name="Makarova K.S."/>
            <person name="Klenk H.P."/>
            <person name="Schuster S.C."/>
            <person name="Hensel R."/>
        </authorList>
    </citation>
    <scope>NUCLEOTIDE SEQUENCE [LARGE SCALE GENOMIC DNA]</scope>
    <source>
        <strain evidence="12">ATCC 35583 / DSM 2078 / JCM 9277 / NBRC 100435 / Kra 1</strain>
    </source>
</reference>
<keyword evidence="8" id="KW-0408">Iron</keyword>
<dbReference type="EMBL" id="FN869859">
    <property type="protein sequence ID" value="CCC80970.1"/>
    <property type="molecule type" value="Genomic_DNA"/>
</dbReference>
<dbReference type="SUPFAM" id="SSF142754">
    <property type="entry name" value="NadA-like"/>
    <property type="match status" value="1"/>
</dbReference>
<sequence>METELAKLKAERNAVILAHNYMPKEVQEVADYLGDSLDLALAAANADAKVLVFAGVYFMAETAAVLNPDKLVLIPDPSAGCTLVDSITAEDVLKWRARNPNGVVVTYINSSIEVKAVSDYVCTSANCHKIVEAIPRDRPVLFVPDRNLGAYIKYVTGRENLEIWSGTCYVHERMTRDVLYSVAEREADAELLVHPEASGTVDLLREGRLRVRVLSTQGMVKHVKERGRGAFIIATELGLLDRIRREAPEARLIPALEDAVCMYMKLITLDKIKRSLRELVYRVQVPEDVAKRARAAIERMLEFR</sequence>
<evidence type="ECO:0000256" key="8">
    <source>
        <dbReference type="ARBA" id="ARBA00023004"/>
    </source>
</evidence>
<dbReference type="EC" id="2.5.1.72" evidence="3 10"/>
<dbReference type="Proteomes" id="UP000002654">
    <property type="component" value="Chromosome"/>
</dbReference>
<evidence type="ECO:0000313" key="12">
    <source>
        <dbReference type="Proteomes" id="UP000002654"/>
    </source>
</evidence>
<evidence type="ECO:0000256" key="6">
    <source>
        <dbReference type="ARBA" id="ARBA00022679"/>
    </source>
</evidence>
<keyword evidence="9" id="KW-0411">Iron-sulfur</keyword>
<keyword evidence="7" id="KW-0479">Metal-binding</keyword>
<evidence type="ECO:0000256" key="1">
    <source>
        <dbReference type="ARBA" id="ARBA00001966"/>
    </source>
</evidence>
<evidence type="ECO:0000313" key="11">
    <source>
        <dbReference type="EMBL" id="CCC80970.1"/>
    </source>
</evidence>
<dbReference type="PANTHER" id="PTHR30573:SF0">
    <property type="entry name" value="QUINOLINATE SYNTHASE, CHLOROPLASTIC"/>
    <property type="match status" value="1"/>
</dbReference>
<dbReference type="GO" id="GO:0008987">
    <property type="term" value="F:quinolinate synthetase A activity"/>
    <property type="evidence" value="ECO:0007669"/>
    <property type="project" value="UniProtKB-UniRule"/>
</dbReference>
<dbReference type="AlphaFoldDB" id="G4RN26"/>
<dbReference type="OrthoDB" id="5931at2157"/>
<evidence type="ECO:0000256" key="4">
    <source>
        <dbReference type="ARBA" id="ARBA00022485"/>
    </source>
</evidence>
<evidence type="ECO:0000256" key="7">
    <source>
        <dbReference type="ARBA" id="ARBA00022723"/>
    </source>
</evidence>
<evidence type="ECO:0000256" key="10">
    <source>
        <dbReference type="NCBIfam" id="TIGR00550"/>
    </source>
</evidence>
<evidence type="ECO:0000256" key="9">
    <source>
        <dbReference type="ARBA" id="ARBA00023014"/>
    </source>
</evidence>
<dbReference type="Pfam" id="PF02445">
    <property type="entry name" value="NadA"/>
    <property type="match status" value="1"/>
</dbReference>
<dbReference type="GO" id="GO:0046872">
    <property type="term" value="F:metal ion binding"/>
    <property type="evidence" value="ECO:0007669"/>
    <property type="project" value="UniProtKB-KW"/>
</dbReference>
<gene>
    <name evidence="11" type="primary">nadA</name>
    <name evidence="11" type="ordered locus">TTX_0294</name>
</gene>
<dbReference type="PATRIC" id="fig|768679.9.peg.310"/>
<dbReference type="HOGENOM" id="CLU_047382_0_0_2"/>
<dbReference type="KEGG" id="ttn:TTX_0294"/>
<dbReference type="InterPro" id="IPR036094">
    <property type="entry name" value="NadA_sf"/>
</dbReference>
<comment type="cofactor">
    <cofactor evidence="1">
        <name>[4Fe-4S] cluster</name>
        <dbReference type="ChEBI" id="CHEBI:49883"/>
    </cofactor>
</comment>
<dbReference type="RefSeq" id="WP_014126227.1">
    <property type="nucleotide sequence ID" value="NC_016070.1"/>
</dbReference>
<proteinExistence type="predicted"/>
<dbReference type="GO" id="GO:0034628">
    <property type="term" value="P:'de novo' NAD+ biosynthetic process from L-aspartate"/>
    <property type="evidence" value="ECO:0007669"/>
    <property type="project" value="TreeGrafter"/>
</dbReference>
<protein>
    <recommendedName>
        <fullName evidence="3 10">Quinolinate synthase</fullName>
        <ecNumber evidence="3 10">2.5.1.72</ecNumber>
    </recommendedName>
</protein>
<dbReference type="PANTHER" id="PTHR30573">
    <property type="entry name" value="QUINOLINATE SYNTHETASE A"/>
    <property type="match status" value="1"/>
</dbReference>
<dbReference type="eggNOG" id="arCOG04459">
    <property type="taxonomic scope" value="Archaea"/>
</dbReference>
<dbReference type="UniPathway" id="UPA00253">
    <property type="reaction ID" value="UER00327"/>
</dbReference>
<evidence type="ECO:0000256" key="3">
    <source>
        <dbReference type="ARBA" id="ARBA00012669"/>
    </source>
</evidence>
<keyword evidence="5" id="KW-0662">Pyridine nucleotide biosynthesis</keyword>
<organism evidence="11 12">
    <name type="scientific">Thermoproteus tenax (strain ATCC 35583 / DSM 2078 / JCM 9277 / NBRC 100435 / Kra 1)</name>
    <dbReference type="NCBI Taxonomy" id="768679"/>
    <lineage>
        <taxon>Archaea</taxon>
        <taxon>Thermoproteota</taxon>
        <taxon>Thermoprotei</taxon>
        <taxon>Thermoproteales</taxon>
        <taxon>Thermoproteaceae</taxon>
        <taxon>Thermoproteus</taxon>
    </lineage>
</organism>
<evidence type="ECO:0000256" key="2">
    <source>
        <dbReference type="ARBA" id="ARBA00005065"/>
    </source>
</evidence>
<keyword evidence="4" id="KW-0004">4Fe-4S</keyword>
<dbReference type="Gene3D" id="3.40.50.10800">
    <property type="entry name" value="NadA-like"/>
    <property type="match status" value="3"/>
</dbReference>
<dbReference type="NCBIfam" id="NF006878">
    <property type="entry name" value="PRK09375.1-2"/>
    <property type="match status" value="1"/>
</dbReference>
<evidence type="ECO:0000256" key="5">
    <source>
        <dbReference type="ARBA" id="ARBA00022642"/>
    </source>
</evidence>
<dbReference type="GO" id="GO:0051539">
    <property type="term" value="F:4 iron, 4 sulfur cluster binding"/>
    <property type="evidence" value="ECO:0007669"/>
    <property type="project" value="UniProtKB-KW"/>
</dbReference>
<comment type="pathway">
    <text evidence="2">Cofactor biosynthesis; NAD(+) biosynthesis; quinolinate from iminoaspartate: step 1/1.</text>
</comment>
<accession>G4RN26</accession>
<name>G4RN26_THETK</name>